<organism evidence="1">
    <name type="scientific">Strongyloides ratti</name>
    <name type="common">Parasitic roundworm</name>
    <dbReference type="NCBI Taxonomy" id="34506"/>
    <lineage>
        <taxon>Eukaryota</taxon>
        <taxon>Metazoa</taxon>
        <taxon>Ecdysozoa</taxon>
        <taxon>Nematoda</taxon>
        <taxon>Chromadorea</taxon>
        <taxon>Rhabditida</taxon>
        <taxon>Tylenchina</taxon>
        <taxon>Panagrolaimomorpha</taxon>
        <taxon>Strongyloidoidea</taxon>
        <taxon>Strongyloididae</taxon>
        <taxon>Strongyloides</taxon>
    </lineage>
</organism>
<sequence>MDCYLCIYNGNKPQCPSKRFARISIYHKPNKKCKRNGELPYEIHISYPNESEFIITLLPNSITDIEIDKCHLGECLLFINDYDLRLYITEAHPVLLQMMAKNFKALLEFRYSDVDLISPFKFLIDNTLINNNFYEIIINMNYSRYVTQIACKVPSNVEHIMALKKCKYLRHLHLTCPLDMDRSIYCSDAFFEILKNFIYLECFLLVDSFVYQNGMLQKILNCLPSNIKSITLEKNFGTTLPDCFERFTKLETLILKGNCLYTLPLSLIFCKNLKLLDIRSYSRGFQYISHEFIGAFPKATINYANMNIPSNRFIYGKYSATEVQETCECGFFENDSLEEPQTLKSACMKSMNDDEYLTLPYDTNNRMETSFVCYNCKKISFTEGHECFYTQNFIQIIGKRFDVYKNKDHLETVYFKYKYCKCCKNKMREKALC</sequence>
<dbReference type="RefSeq" id="XP_024504475.1">
    <property type="nucleotide sequence ID" value="XM_024650727.1"/>
</dbReference>
<dbReference type="WormBase" id="SRAE_1000352700">
    <property type="protein sequence ID" value="SRP03945"/>
    <property type="gene ID" value="WBGene00260144"/>
</dbReference>
<dbReference type="Gene3D" id="3.80.10.10">
    <property type="entry name" value="Ribonuclease Inhibitor"/>
    <property type="match status" value="1"/>
</dbReference>
<dbReference type="GeneID" id="36377639"/>
<keyword evidence="2" id="KW-1185">Reference proteome</keyword>
<dbReference type="CTD" id="36377639"/>
<name>A0A090MXE1_STRRB</name>
<evidence type="ECO:0000313" key="3">
    <source>
        <dbReference type="WBParaSite" id="SRAE_1000352700.1"/>
    </source>
</evidence>
<evidence type="ECO:0000313" key="4">
    <source>
        <dbReference type="WormBase" id="SRAE_1000352700"/>
    </source>
</evidence>
<dbReference type="AlphaFoldDB" id="A0A090MXE1"/>
<evidence type="ECO:0000313" key="2">
    <source>
        <dbReference type="Proteomes" id="UP000035682"/>
    </source>
</evidence>
<dbReference type="SUPFAM" id="SSF52047">
    <property type="entry name" value="RNI-like"/>
    <property type="match status" value="1"/>
</dbReference>
<dbReference type="InterPro" id="IPR032675">
    <property type="entry name" value="LRR_dom_sf"/>
</dbReference>
<dbReference type="EMBL" id="LN609528">
    <property type="protein sequence ID" value="CEF65274.1"/>
    <property type="molecule type" value="Genomic_DNA"/>
</dbReference>
<reference evidence="3" key="2">
    <citation type="submission" date="2020-12" db="UniProtKB">
        <authorList>
            <consortium name="WormBaseParasite"/>
        </authorList>
    </citation>
    <scope>IDENTIFICATION</scope>
</reference>
<accession>A0A090MXE1</accession>
<evidence type="ECO:0000313" key="1">
    <source>
        <dbReference type="EMBL" id="CEF65274.1"/>
    </source>
</evidence>
<dbReference type="OrthoDB" id="1728874at2759"/>
<dbReference type="Proteomes" id="UP000035682">
    <property type="component" value="Unplaced"/>
</dbReference>
<reference evidence="1 2" key="1">
    <citation type="submission" date="2014-09" db="EMBL/GenBank/DDBJ databases">
        <authorList>
            <person name="Martin A.A."/>
        </authorList>
    </citation>
    <scope>NUCLEOTIDE SEQUENCE</scope>
    <source>
        <strain evidence="2">ED321</strain>
        <strain evidence="1">ED321 Heterogonic</strain>
    </source>
</reference>
<proteinExistence type="predicted"/>
<protein>
    <submittedName>
        <fullName evidence="3">Leucine-rich repeat-containing protein</fullName>
    </submittedName>
</protein>
<dbReference type="WBParaSite" id="SRAE_1000352700.1">
    <property type="protein sequence ID" value="SRAE_1000352700.1"/>
    <property type="gene ID" value="WBGene00260144"/>
</dbReference>
<gene>
    <name evidence="1 3 4" type="ORF">SRAE_1000352700</name>
</gene>